<dbReference type="Gene3D" id="3.90.1510.10">
    <property type="entry name" value="Glycerate kinase, domain 2"/>
    <property type="match status" value="1"/>
</dbReference>
<dbReference type="HOGENOM" id="CLU_028255_0_1_9"/>
<keyword evidence="2 4" id="KW-0808">Transferase</keyword>
<comment type="caution">
    <text evidence="5">The sequence shown here is derived from an EMBL/GenBank/DDBJ whole genome shotgun (WGS) entry which is preliminary data.</text>
</comment>
<sequence>MVQATESIMVQATASESGRLGGAAGPVPPRVLVAPDSFKGSLTAEEAAAAMARGVARGWPGAAATQLPLADGGEGTAAVLVRATGGRWIRCRVTGPLGEPVEARWGLLGDGQTAVVEMAAASGLLLVPPGKRRPLEATTTGTGELIRDALDHGCRRLLVAIGGSATTDGGTGMLAALGARFLDGAGRPLPPGGGALTRLERIDLDGLDPRLRKVAIQVACDVDNPLTGPRGAARVYAPQKGATPEQVEILESGLVRLADVAARTLGHDRRDEPGAGAAGGLGFALVAFLDARLRPGAELVMDAAGFDRHLEDADLVLTGEGRTDSQTLAGKLVARVAARARRYGRPVVVISGAVDPAVEPALKEAGVAALLAATPGPVPVRQAIAQAGRNVEAAAATALALLRLGAGLARAEPPRA</sequence>
<dbReference type="InterPro" id="IPR018197">
    <property type="entry name" value="Glycerate_kinase_RE-like"/>
</dbReference>
<evidence type="ECO:0000313" key="6">
    <source>
        <dbReference type="Proteomes" id="UP000005710"/>
    </source>
</evidence>
<dbReference type="InterPro" id="IPR018193">
    <property type="entry name" value="Glyc_kinase_flavodox-like_fold"/>
</dbReference>
<evidence type="ECO:0000256" key="1">
    <source>
        <dbReference type="ARBA" id="ARBA00006284"/>
    </source>
</evidence>
<name>K6P497_9FIRM</name>
<dbReference type="Proteomes" id="UP000005710">
    <property type="component" value="Unassembled WGS sequence"/>
</dbReference>
<reference evidence="5" key="2">
    <citation type="submission" date="2012-10" db="EMBL/GenBank/DDBJ databases">
        <title>Improved high-quality draft of Thermaerobacter subterraneus C21, DSM 13965.</title>
        <authorList>
            <consortium name="DOE Joint Genome Institute"/>
            <person name="Eisen J."/>
            <person name="Huntemann M."/>
            <person name="Wei C.-L."/>
            <person name="Han J."/>
            <person name="Detter J.C."/>
            <person name="Han C."/>
            <person name="Tapia R."/>
            <person name="Chen A."/>
            <person name="Kyrpides N."/>
            <person name="Mavromatis K."/>
            <person name="Markowitz V."/>
            <person name="Szeto E."/>
            <person name="Ivanova N."/>
            <person name="Mikhailova N."/>
            <person name="Ovchinnikova G."/>
            <person name="Pagani I."/>
            <person name="Pati A."/>
            <person name="Goodwin L."/>
            <person name="Nordberg H.P."/>
            <person name="Cantor M.N."/>
            <person name="Hua S.X."/>
            <person name="Woyke T."/>
            <person name="Eisen J."/>
            <person name="Klenk H.-P."/>
        </authorList>
    </citation>
    <scope>NUCLEOTIDE SEQUENCE [LARGE SCALE GENOMIC DNA]</scope>
    <source>
        <strain evidence="5">DSM 13965</strain>
    </source>
</reference>
<accession>K6P497</accession>
<dbReference type="PANTHER" id="PTHR21599:SF0">
    <property type="entry name" value="GLYCERATE KINASE"/>
    <property type="match status" value="1"/>
</dbReference>
<dbReference type="NCBIfam" id="TIGR00045">
    <property type="entry name" value="glycerate kinase"/>
    <property type="match status" value="1"/>
</dbReference>
<keyword evidence="3 4" id="KW-0418">Kinase</keyword>
<comment type="similarity">
    <text evidence="1 4">Belongs to the glycerate kinase type-1 family.</text>
</comment>
<gene>
    <name evidence="5" type="ORF">ThesuDRAFT_01636</name>
</gene>
<dbReference type="OrthoDB" id="9774290at2"/>
<organism evidence="5 6">
    <name type="scientific">Thermaerobacter subterraneus DSM 13965</name>
    <dbReference type="NCBI Taxonomy" id="867903"/>
    <lineage>
        <taxon>Bacteria</taxon>
        <taxon>Bacillati</taxon>
        <taxon>Bacillota</taxon>
        <taxon>Clostridia</taxon>
        <taxon>Eubacteriales</taxon>
        <taxon>Clostridiales Family XVII. Incertae Sedis</taxon>
        <taxon>Thermaerobacter</taxon>
    </lineage>
</organism>
<proteinExistence type="inferred from homology"/>
<evidence type="ECO:0000256" key="3">
    <source>
        <dbReference type="ARBA" id="ARBA00022777"/>
    </source>
</evidence>
<evidence type="ECO:0000256" key="2">
    <source>
        <dbReference type="ARBA" id="ARBA00022679"/>
    </source>
</evidence>
<dbReference type="AlphaFoldDB" id="K6P497"/>
<dbReference type="InterPro" id="IPR036129">
    <property type="entry name" value="Glycerate_kinase_sf"/>
</dbReference>
<dbReference type="PANTHER" id="PTHR21599">
    <property type="entry name" value="GLYCERATE KINASE"/>
    <property type="match status" value="1"/>
</dbReference>
<dbReference type="PIRSF" id="PIRSF006078">
    <property type="entry name" value="GlxK"/>
    <property type="match status" value="1"/>
</dbReference>
<evidence type="ECO:0000256" key="4">
    <source>
        <dbReference type="PIRNR" id="PIRNR006078"/>
    </source>
</evidence>
<keyword evidence="6" id="KW-1185">Reference proteome</keyword>
<dbReference type="GO" id="GO:0031388">
    <property type="term" value="P:organic acid phosphorylation"/>
    <property type="evidence" value="ECO:0007669"/>
    <property type="project" value="UniProtKB-UniRule"/>
</dbReference>
<dbReference type="Gene3D" id="3.40.50.10350">
    <property type="entry name" value="Glycerate kinase, domain 1"/>
    <property type="match status" value="1"/>
</dbReference>
<reference evidence="5" key="1">
    <citation type="submission" date="2010-10" db="EMBL/GenBank/DDBJ databases">
        <authorList>
            <consortium name="US DOE Joint Genome Institute (JGI-PGF)"/>
            <person name="Lucas S."/>
            <person name="Copeland A."/>
            <person name="Lapidus A."/>
            <person name="Bruce D."/>
            <person name="Goodwin L."/>
            <person name="Pitluck S."/>
            <person name="Kyrpides N."/>
            <person name="Mavromatis K."/>
            <person name="Detter J.C."/>
            <person name="Han C."/>
            <person name="Land M."/>
            <person name="Hauser L."/>
            <person name="Markowitz V."/>
            <person name="Cheng J.-F."/>
            <person name="Hugenholtz P."/>
            <person name="Woyke T."/>
            <person name="Wu D."/>
            <person name="Pukall R."/>
            <person name="Wahrenburg C."/>
            <person name="Brambilla E."/>
            <person name="Klenk H.-P."/>
            <person name="Eisen J.A."/>
        </authorList>
    </citation>
    <scope>NUCLEOTIDE SEQUENCE [LARGE SCALE GENOMIC DNA]</scope>
    <source>
        <strain evidence="5">DSM 13965</strain>
    </source>
</reference>
<dbReference type="eggNOG" id="COG1929">
    <property type="taxonomic scope" value="Bacteria"/>
</dbReference>
<protein>
    <submittedName>
        <fullName evidence="5">Glycerate kinase</fullName>
    </submittedName>
</protein>
<evidence type="ECO:0000313" key="5">
    <source>
        <dbReference type="EMBL" id="EKP95875.1"/>
    </source>
</evidence>
<dbReference type="GO" id="GO:0008887">
    <property type="term" value="F:glycerate kinase activity"/>
    <property type="evidence" value="ECO:0007669"/>
    <property type="project" value="UniProtKB-UniRule"/>
</dbReference>
<dbReference type="InterPro" id="IPR004381">
    <property type="entry name" value="Glycerate_kinase"/>
</dbReference>
<dbReference type="EMBL" id="AENY02000002">
    <property type="protein sequence ID" value="EKP95875.1"/>
    <property type="molecule type" value="Genomic_DNA"/>
</dbReference>
<dbReference type="Pfam" id="PF02595">
    <property type="entry name" value="Gly_kinase"/>
    <property type="match status" value="1"/>
</dbReference>
<dbReference type="SUPFAM" id="SSF110738">
    <property type="entry name" value="Glycerate kinase I"/>
    <property type="match status" value="1"/>
</dbReference>
<dbReference type="STRING" id="867903.ThesuDRAFT_01636"/>
<dbReference type="RefSeq" id="WP_006903909.1">
    <property type="nucleotide sequence ID" value="NZ_JH976535.1"/>
</dbReference>